<comment type="caution">
    <text evidence="1">The sequence shown here is derived from an EMBL/GenBank/DDBJ whole genome shotgun (WGS) entry which is preliminary data.</text>
</comment>
<gene>
    <name evidence="1" type="ORF">S12H4_62022</name>
</gene>
<protein>
    <recommendedName>
        <fullName evidence="2">Phosphoglycolate phosphatase</fullName>
    </recommendedName>
</protein>
<dbReference type="AlphaFoldDB" id="X1VEZ7"/>
<accession>X1VEZ7</accession>
<dbReference type="InterPro" id="IPR036412">
    <property type="entry name" value="HAD-like_sf"/>
</dbReference>
<evidence type="ECO:0008006" key="2">
    <source>
        <dbReference type="Google" id="ProtNLM"/>
    </source>
</evidence>
<feature type="non-terminal residue" evidence="1">
    <location>
        <position position="46"/>
    </location>
</feature>
<organism evidence="1">
    <name type="scientific">marine sediment metagenome</name>
    <dbReference type="NCBI Taxonomy" id="412755"/>
    <lineage>
        <taxon>unclassified sequences</taxon>
        <taxon>metagenomes</taxon>
        <taxon>ecological metagenomes</taxon>
    </lineage>
</organism>
<dbReference type="InterPro" id="IPR023214">
    <property type="entry name" value="HAD_sf"/>
</dbReference>
<proteinExistence type="predicted"/>
<reference evidence="1" key="1">
    <citation type="journal article" date="2014" name="Front. Microbiol.">
        <title>High frequency of phylogenetically diverse reductive dehalogenase-homologous genes in deep subseafloor sedimentary metagenomes.</title>
        <authorList>
            <person name="Kawai M."/>
            <person name="Futagami T."/>
            <person name="Toyoda A."/>
            <person name="Takaki Y."/>
            <person name="Nishi S."/>
            <person name="Hori S."/>
            <person name="Arai W."/>
            <person name="Tsubouchi T."/>
            <person name="Morono Y."/>
            <person name="Uchiyama I."/>
            <person name="Ito T."/>
            <person name="Fujiyama A."/>
            <person name="Inagaki F."/>
            <person name="Takami H."/>
        </authorList>
    </citation>
    <scope>NUCLEOTIDE SEQUENCE</scope>
    <source>
        <strain evidence="1">Expedition CK06-06</strain>
    </source>
</reference>
<dbReference type="EMBL" id="BARW01041408">
    <property type="protein sequence ID" value="GAJ16427.1"/>
    <property type="molecule type" value="Genomic_DNA"/>
</dbReference>
<dbReference type="Gene3D" id="3.40.50.1000">
    <property type="entry name" value="HAD superfamily/HAD-like"/>
    <property type="match status" value="1"/>
</dbReference>
<dbReference type="Pfam" id="PF08282">
    <property type="entry name" value="Hydrolase_3"/>
    <property type="match status" value="1"/>
</dbReference>
<name>X1VEZ7_9ZZZZ</name>
<dbReference type="SUPFAM" id="SSF56784">
    <property type="entry name" value="HAD-like"/>
    <property type="match status" value="1"/>
</dbReference>
<sequence length="46" mass="4982">MRLVNPYKLLVLDIDGTLLDKNGVISAEDRNALARVCDLGLPVSLS</sequence>
<evidence type="ECO:0000313" key="1">
    <source>
        <dbReference type="EMBL" id="GAJ16427.1"/>
    </source>
</evidence>